<dbReference type="Proteomes" id="UP001374599">
    <property type="component" value="Unassembled WGS sequence"/>
</dbReference>
<protein>
    <submittedName>
        <fullName evidence="1">Uncharacterized protein</fullName>
    </submittedName>
</protein>
<proteinExistence type="predicted"/>
<reference evidence="1" key="1">
    <citation type="submission" date="2023-09" db="EMBL/GenBank/DDBJ databases">
        <title>Vallitalea sediminicola and Vallitalea maricola sp. nov., anaerobic bacteria isolated from marine sediment.</title>
        <authorList>
            <person name="Hirano S."/>
            <person name="Maeda A."/>
            <person name="Terahara T."/>
            <person name="Mori K."/>
            <person name="Hamada M."/>
            <person name="Matsumoto R."/>
            <person name="Kobayashi T."/>
        </authorList>
    </citation>
    <scope>NUCLEOTIDE SEQUENCE</scope>
    <source>
        <strain evidence="1">AN17-2</strain>
    </source>
</reference>
<evidence type="ECO:0000313" key="1">
    <source>
        <dbReference type="EMBL" id="GMQ63198.1"/>
    </source>
</evidence>
<comment type="caution">
    <text evidence="1">The sequence shown here is derived from an EMBL/GenBank/DDBJ whole genome shotgun (WGS) entry which is preliminary data.</text>
</comment>
<keyword evidence="2" id="KW-1185">Reference proteome</keyword>
<dbReference type="EMBL" id="BTPU01000036">
    <property type="protein sequence ID" value="GMQ63198.1"/>
    <property type="molecule type" value="Genomic_DNA"/>
</dbReference>
<gene>
    <name evidence="1" type="ORF">AN2V17_24310</name>
</gene>
<evidence type="ECO:0000313" key="2">
    <source>
        <dbReference type="Proteomes" id="UP001374599"/>
    </source>
</evidence>
<organism evidence="1 2">
    <name type="scientific">Vallitalea maricola</name>
    <dbReference type="NCBI Taxonomy" id="3074433"/>
    <lineage>
        <taxon>Bacteria</taxon>
        <taxon>Bacillati</taxon>
        <taxon>Bacillota</taxon>
        <taxon>Clostridia</taxon>
        <taxon>Lachnospirales</taxon>
        <taxon>Vallitaleaceae</taxon>
        <taxon>Vallitalea</taxon>
    </lineage>
</organism>
<accession>A0ACB5UKX4</accession>
<name>A0ACB5UKX4_9FIRM</name>
<sequence length="212" mass="24211">MNIGTIIKKAEELNTISTDDTLGKGLKIIEENDLLSLPVVEGKKFIGILSRQYVYETYFKEDGGDKKEFLERKVKEFMKTKVPSVNDLKMLVEEAAAMFFANNKLRFIPVVNEDEELLGIITKKAILERFRFIYGMNEPRLVIYIYDFKGKLAKITDIIAKAGGNIRNIVQADTEVLGLQEITLRVKANDIRKVVKSLNSHGFEVREFSENN</sequence>